<evidence type="ECO:0000256" key="11">
    <source>
        <dbReference type="RuleBase" id="RU000639"/>
    </source>
</evidence>
<dbReference type="CDD" id="cd00446">
    <property type="entry name" value="GrpE"/>
    <property type="match status" value="1"/>
</dbReference>
<dbReference type="PANTHER" id="PTHR21237">
    <property type="entry name" value="GRPE PROTEIN"/>
    <property type="match status" value="1"/>
</dbReference>
<name>A0A921AXS0_9BACT</name>
<keyword evidence="4 10" id="KW-0963">Cytoplasm</keyword>
<dbReference type="GO" id="GO:0000774">
    <property type="term" value="F:adenyl-nucleotide exchange factor activity"/>
    <property type="evidence" value="ECO:0007669"/>
    <property type="project" value="InterPro"/>
</dbReference>
<dbReference type="InterPro" id="IPR000740">
    <property type="entry name" value="GrpE"/>
</dbReference>
<evidence type="ECO:0000256" key="4">
    <source>
        <dbReference type="ARBA" id="ARBA00022490"/>
    </source>
</evidence>
<sequence>MNEEAELEAREEEAPAGEKTEEELLEECRAKLCAACSVAEEANAVKLRALAEMDNFKKRLQREKEEQARYAAEKVLADLLPTLDNLDLALQYGGQSEESRNMMVGVEMTRTMLLDALKKHGLVPVGQVGQAFDPNDHEAVGQEESEGMEAGFIVRVMQKGYRLNEHLLRPARVIVSR</sequence>
<feature type="coiled-coil region" evidence="13">
    <location>
        <begin position="39"/>
        <end position="73"/>
    </location>
</feature>
<dbReference type="InterPro" id="IPR009012">
    <property type="entry name" value="GrpE_head"/>
</dbReference>
<dbReference type="GO" id="GO:0051087">
    <property type="term" value="F:protein-folding chaperone binding"/>
    <property type="evidence" value="ECO:0007669"/>
    <property type="project" value="InterPro"/>
</dbReference>
<evidence type="ECO:0000256" key="14">
    <source>
        <dbReference type="SAM" id="MobiDB-lite"/>
    </source>
</evidence>
<evidence type="ECO:0000256" key="6">
    <source>
        <dbReference type="ARBA" id="ARBA00023186"/>
    </source>
</evidence>
<reference evidence="15" key="2">
    <citation type="submission" date="2021-09" db="EMBL/GenBank/DDBJ databases">
        <authorList>
            <person name="Gilroy R."/>
        </authorList>
    </citation>
    <scope>NUCLEOTIDE SEQUENCE</scope>
    <source>
        <strain evidence="15">ChiGjej2B2-19336</strain>
    </source>
</reference>
<dbReference type="PRINTS" id="PR00773">
    <property type="entry name" value="GRPEPROTEIN"/>
</dbReference>
<evidence type="ECO:0000256" key="2">
    <source>
        <dbReference type="ARBA" id="ARBA00009054"/>
    </source>
</evidence>
<evidence type="ECO:0000256" key="3">
    <source>
        <dbReference type="ARBA" id="ARBA00011738"/>
    </source>
</evidence>
<evidence type="ECO:0000256" key="5">
    <source>
        <dbReference type="ARBA" id="ARBA00023016"/>
    </source>
</evidence>
<dbReference type="EMBL" id="DYZA01000211">
    <property type="protein sequence ID" value="HJD98034.1"/>
    <property type="molecule type" value="Genomic_DNA"/>
</dbReference>
<feature type="region of interest" description="Disordered" evidence="14">
    <location>
        <begin position="1"/>
        <end position="22"/>
    </location>
</feature>
<dbReference type="SUPFAM" id="SSF58014">
    <property type="entry name" value="Coiled-coil domain of nucleotide exchange factor GrpE"/>
    <property type="match status" value="1"/>
</dbReference>
<evidence type="ECO:0000313" key="15">
    <source>
        <dbReference type="EMBL" id="HJD98034.1"/>
    </source>
</evidence>
<dbReference type="AlphaFoldDB" id="A0A921AXS0"/>
<evidence type="ECO:0000256" key="7">
    <source>
        <dbReference type="ARBA" id="ARBA00053401"/>
    </source>
</evidence>
<keyword evidence="6 10" id="KW-0143">Chaperone</keyword>
<gene>
    <name evidence="10 15" type="primary">grpE</name>
    <name evidence="15" type="ORF">K8W16_10370</name>
</gene>
<evidence type="ECO:0000256" key="1">
    <source>
        <dbReference type="ARBA" id="ARBA00004496"/>
    </source>
</evidence>
<evidence type="ECO:0000256" key="12">
    <source>
        <dbReference type="RuleBase" id="RU004478"/>
    </source>
</evidence>
<protein>
    <recommendedName>
        <fullName evidence="8 10">Protein GrpE</fullName>
    </recommendedName>
    <alternativeName>
        <fullName evidence="9 10">HSP-70 cofactor</fullName>
    </alternativeName>
</protein>
<dbReference type="PANTHER" id="PTHR21237:SF23">
    <property type="entry name" value="GRPE PROTEIN HOMOLOG, MITOCHONDRIAL"/>
    <property type="match status" value="1"/>
</dbReference>
<comment type="function">
    <text evidence="7 10 11">Participates actively in the response to hyperosmotic and heat shock by preventing the aggregation of stress-denatured proteins, in association with DnaK and GrpE. It is the nucleotide exchange factor for DnaK and may function as a thermosensor. Unfolded proteins bind initially to DnaJ; upon interaction with the DnaJ-bound protein, DnaK hydrolyzes its bound ATP, resulting in the formation of a stable complex. GrpE releases ADP from DnaK; ATP binding to DnaK triggers the release of the substrate protein, thus completing the reaction cycle. Several rounds of ATP-dependent interactions between DnaJ, DnaK and GrpE are required for fully efficient folding.</text>
</comment>
<keyword evidence="13" id="KW-0175">Coiled coil</keyword>
<evidence type="ECO:0000256" key="13">
    <source>
        <dbReference type="SAM" id="Coils"/>
    </source>
</evidence>
<dbReference type="Gene3D" id="3.90.20.20">
    <property type="match status" value="1"/>
</dbReference>
<reference evidence="15" key="1">
    <citation type="journal article" date="2021" name="PeerJ">
        <title>Extensive microbial diversity within the chicken gut microbiome revealed by metagenomics and culture.</title>
        <authorList>
            <person name="Gilroy R."/>
            <person name="Ravi A."/>
            <person name="Getino M."/>
            <person name="Pursley I."/>
            <person name="Horton D.L."/>
            <person name="Alikhan N.F."/>
            <person name="Baker D."/>
            <person name="Gharbi K."/>
            <person name="Hall N."/>
            <person name="Watson M."/>
            <person name="Adriaenssens E.M."/>
            <person name="Foster-Nyarko E."/>
            <person name="Jarju S."/>
            <person name="Secka A."/>
            <person name="Antonio M."/>
            <person name="Oren A."/>
            <person name="Chaudhuri R.R."/>
            <person name="La Ragione R."/>
            <person name="Hildebrand F."/>
            <person name="Pallen M.J."/>
        </authorList>
    </citation>
    <scope>NUCLEOTIDE SEQUENCE</scope>
    <source>
        <strain evidence="15">ChiGjej2B2-19336</strain>
    </source>
</reference>
<organism evidence="15 16">
    <name type="scientific">Mailhella massiliensis</name>
    <dbReference type="NCBI Taxonomy" id="1903261"/>
    <lineage>
        <taxon>Bacteria</taxon>
        <taxon>Pseudomonadati</taxon>
        <taxon>Thermodesulfobacteriota</taxon>
        <taxon>Desulfovibrionia</taxon>
        <taxon>Desulfovibrionales</taxon>
        <taxon>Desulfovibrionaceae</taxon>
        <taxon>Mailhella</taxon>
    </lineage>
</organism>
<dbReference type="SUPFAM" id="SSF51064">
    <property type="entry name" value="Head domain of nucleotide exchange factor GrpE"/>
    <property type="match status" value="1"/>
</dbReference>
<dbReference type="GO" id="GO:0042803">
    <property type="term" value="F:protein homodimerization activity"/>
    <property type="evidence" value="ECO:0007669"/>
    <property type="project" value="InterPro"/>
</dbReference>
<dbReference type="HAMAP" id="MF_01151">
    <property type="entry name" value="GrpE"/>
    <property type="match status" value="1"/>
</dbReference>
<comment type="subcellular location">
    <subcellularLocation>
        <location evidence="1 10">Cytoplasm</location>
    </subcellularLocation>
</comment>
<dbReference type="Pfam" id="PF01025">
    <property type="entry name" value="GrpE"/>
    <property type="match status" value="1"/>
</dbReference>
<dbReference type="PROSITE" id="PS01071">
    <property type="entry name" value="GRPE"/>
    <property type="match status" value="1"/>
</dbReference>
<accession>A0A921AXS0</accession>
<feature type="compositionally biased region" description="Acidic residues" evidence="14">
    <location>
        <begin position="1"/>
        <end position="11"/>
    </location>
</feature>
<dbReference type="GO" id="GO:0051082">
    <property type="term" value="F:unfolded protein binding"/>
    <property type="evidence" value="ECO:0007669"/>
    <property type="project" value="TreeGrafter"/>
</dbReference>
<evidence type="ECO:0000256" key="8">
    <source>
        <dbReference type="ARBA" id="ARBA00072274"/>
    </source>
</evidence>
<comment type="subunit">
    <text evidence="3 10">Homodimer.</text>
</comment>
<proteinExistence type="inferred from homology"/>
<dbReference type="FunFam" id="2.30.22.10:FF:000001">
    <property type="entry name" value="Protein GrpE"/>
    <property type="match status" value="1"/>
</dbReference>
<comment type="caution">
    <text evidence="15">The sequence shown here is derived from an EMBL/GenBank/DDBJ whole genome shotgun (WGS) entry which is preliminary data.</text>
</comment>
<keyword evidence="5 10" id="KW-0346">Stress response</keyword>
<dbReference type="GO" id="GO:0006457">
    <property type="term" value="P:protein folding"/>
    <property type="evidence" value="ECO:0007669"/>
    <property type="project" value="InterPro"/>
</dbReference>
<dbReference type="NCBIfam" id="NF010738">
    <property type="entry name" value="PRK14140.1"/>
    <property type="match status" value="1"/>
</dbReference>
<dbReference type="Proteomes" id="UP000698963">
    <property type="component" value="Unassembled WGS sequence"/>
</dbReference>
<evidence type="ECO:0000256" key="9">
    <source>
        <dbReference type="ARBA" id="ARBA00076414"/>
    </source>
</evidence>
<dbReference type="GO" id="GO:0005737">
    <property type="term" value="C:cytoplasm"/>
    <property type="evidence" value="ECO:0007669"/>
    <property type="project" value="UniProtKB-SubCell"/>
</dbReference>
<dbReference type="Gene3D" id="2.30.22.10">
    <property type="entry name" value="Head domain of nucleotide exchange factor GrpE"/>
    <property type="match status" value="1"/>
</dbReference>
<evidence type="ECO:0000256" key="10">
    <source>
        <dbReference type="HAMAP-Rule" id="MF_01151"/>
    </source>
</evidence>
<comment type="similarity">
    <text evidence="2 10 12">Belongs to the GrpE family.</text>
</comment>
<dbReference type="InterPro" id="IPR013805">
    <property type="entry name" value="GrpE_CC"/>
</dbReference>
<evidence type="ECO:0000313" key="16">
    <source>
        <dbReference type="Proteomes" id="UP000698963"/>
    </source>
</evidence>